<dbReference type="EMBL" id="NMUH01001796">
    <property type="protein sequence ID" value="MQL95460.1"/>
    <property type="molecule type" value="Genomic_DNA"/>
</dbReference>
<comment type="caution">
    <text evidence="1">The sequence shown here is derived from an EMBL/GenBank/DDBJ whole genome shotgun (WGS) entry which is preliminary data.</text>
</comment>
<name>A0A843VPI0_COLES</name>
<keyword evidence="2" id="KW-1185">Reference proteome</keyword>
<sequence>MYQEKQIPTKGTYTYYHEVPPQSLRTTVLTTEHTTNQPVSNPDNITQELPLSLVAMDPQSNYGSTNLQVKQLTVETNKHHHLQVTHPAGPCLAPLGTLA</sequence>
<gene>
    <name evidence="1" type="ORF">Taro_028129</name>
</gene>
<dbReference type="Proteomes" id="UP000652761">
    <property type="component" value="Unassembled WGS sequence"/>
</dbReference>
<reference evidence="1" key="1">
    <citation type="submission" date="2017-07" db="EMBL/GenBank/DDBJ databases">
        <title>Taro Niue Genome Assembly and Annotation.</title>
        <authorList>
            <person name="Atibalentja N."/>
            <person name="Keating K."/>
            <person name="Fields C.J."/>
        </authorList>
    </citation>
    <scope>NUCLEOTIDE SEQUENCE</scope>
    <source>
        <strain evidence="1">Niue_2</strain>
        <tissue evidence="1">Leaf</tissue>
    </source>
</reference>
<organism evidence="1 2">
    <name type="scientific">Colocasia esculenta</name>
    <name type="common">Wild taro</name>
    <name type="synonym">Arum esculentum</name>
    <dbReference type="NCBI Taxonomy" id="4460"/>
    <lineage>
        <taxon>Eukaryota</taxon>
        <taxon>Viridiplantae</taxon>
        <taxon>Streptophyta</taxon>
        <taxon>Embryophyta</taxon>
        <taxon>Tracheophyta</taxon>
        <taxon>Spermatophyta</taxon>
        <taxon>Magnoliopsida</taxon>
        <taxon>Liliopsida</taxon>
        <taxon>Araceae</taxon>
        <taxon>Aroideae</taxon>
        <taxon>Colocasieae</taxon>
        <taxon>Colocasia</taxon>
    </lineage>
</organism>
<accession>A0A843VPI0</accession>
<evidence type="ECO:0000313" key="1">
    <source>
        <dbReference type="EMBL" id="MQL95460.1"/>
    </source>
</evidence>
<evidence type="ECO:0000313" key="2">
    <source>
        <dbReference type="Proteomes" id="UP000652761"/>
    </source>
</evidence>
<proteinExistence type="predicted"/>
<protein>
    <submittedName>
        <fullName evidence="1">Uncharacterized protein</fullName>
    </submittedName>
</protein>
<dbReference type="AlphaFoldDB" id="A0A843VPI0"/>